<organism evidence="2 3">
    <name type="scientific">Actinocrispum wychmicini</name>
    <dbReference type="NCBI Taxonomy" id="1213861"/>
    <lineage>
        <taxon>Bacteria</taxon>
        <taxon>Bacillati</taxon>
        <taxon>Actinomycetota</taxon>
        <taxon>Actinomycetes</taxon>
        <taxon>Pseudonocardiales</taxon>
        <taxon>Pseudonocardiaceae</taxon>
        <taxon>Actinocrispum</taxon>
    </lineage>
</organism>
<dbReference type="AlphaFoldDB" id="A0A4R2JMJ9"/>
<sequence length="379" mass="42145">MSNETRTVYWRTSGRGVSHTRGSLRLVDTWHSATFVHRDGHWQPLAGHNLGLTEGQPVAYYDHGWHTSHVHREKIDGHGNYQDPGDLYDHPSRGGQWPPASHPANGASVRNEDSPGQVDAFHPPRAEAEQDSFGDTALAKPSGVAADPHAYAVHDLDSGAPARVAPTIPASELRGTPGHHYYLDRDNKPRECEITASHEQLPDGQMLIKQYDHDRPNGSWEVTDGSHALEFHHDYIDAQSGVHVIEDQSPTGYYRVEQGIGDGRVYDVGSQIRSDMVRHPDGNWERTTSVRNPDGTLEAVVERYDATHHEREIERNETDVNGHVTHSSMTVHNDDGHTSLLDSEVDVDSIDLAQLDELDELFDESEVEVESSDVAEEDA</sequence>
<protein>
    <submittedName>
        <fullName evidence="2">Uncharacterized protein</fullName>
    </submittedName>
</protein>
<evidence type="ECO:0000256" key="1">
    <source>
        <dbReference type="SAM" id="MobiDB-lite"/>
    </source>
</evidence>
<feature type="region of interest" description="Disordered" evidence="1">
    <location>
        <begin position="75"/>
        <end position="129"/>
    </location>
</feature>
<reference evidence="2 3" key="1">
    <citation type="submission" date="2019-03" db="EMBL/GenBank/DDBJ databases">
        <title>Genomic Encyclopedia of Type Strains, Phase IV (KMG-IV): sequencing the most valuable type-strain genomes for metagenomic binning, comparative biology and taxonomic classification.</title>
        <authorList>
            <person name="Goeker M."/>
        </authorList>
    </citation>
    <scope>NUCLEOTIDE SEQUENCE [LARGE SCALE GENOMIC DNA]</scope>
    <source>
        <strain evidence="2 3">DSM 45934</strain>
    </source>
</reference>
<accession>A0A4R2JMJ9</accession>
<dbReference type="Proteomes" id="UP000295680">
    <property type="component" value="Unassembled WGS sequence"/>
</dbReference>
<gene>
    <name evidence="2" type="ORF">EV192_105393</name>
</gene>
<feature type="region of interest" description="Disordered" evidence="1">
    <location>
        <begin position="359"/>
        <end position="379"/>
    </location>
</feature>
<evidence type="ECO:0000313" key="3">
    <source>
        <dbReference type="Proteomes" id="UP000295680"/>
    </source>
</evidence>
<evidence type="ECO:0000313" key="2">
    <source>
        <dbReference type="EMBL" id="TCO58328.1"/>
    </source>
</evidence>
<keyword evidence="3" id="KW-1185">Reference proteome</keyword>
<name>A0A4R2JMJ9_9PSEU</name>
<proteinExistence type="predicted"/>
<comment type="caution">
    <text evidence="2">The sequence shown here is derived from an EMBL/GenBank/DDBJ whole genome shotgun (WGS) entry which is preliminary data.</text>
</comment>
<dbReference type="EMBL" id="SLWS01000005">
    <property type="protein sequence ID" value="TCO58328.1"/>
    <property type="molecule type" value="Genomic_DNA"/>
</dbReference>